<protein>
    <recommendedName>
        <fullName evidence="3 14">UDP-N-acetylmuramate--L-alanine ligase</fullName>
        <ecNumber evidence="3 14">6.3.2.8</ecNumber>
    </recommendedName>
    <alternativeName>
        <fullName evidence="14">UDP-N-acetylmuramoyl-L-alanine synthetase</fullName>
    </alternativeName>
</protein>
<gene>
    <name evidence="14" type="primary">murC</name>
    <name evidence="18" type="ORF">GGR27_000762</name>
</gene>
<dbReference type="Proteomes" id="UP000770785">
    <property type="component" value="Unassembled WGS sequence"/>
</dbReference>
<evidence type="ECO:0000256" key="12">
    <source>
        <dbReference type="ARBA" id="ARBA00023316"/>
    </source>
</evidence>
<accession>A0ABX0X8G9</accession>
<evidence type="ECO:0000256" key="14">
    <source>
        <dbReference type="HAMAP-Rule" id="MF_00046"/>
    </source>
</evidence>
<dbReference type="PANTHER" id="PTHR43445:SF3">
    <property type="entry name" value="UDP-N-ACETYLMURAMATE--L-ALANINE LIGASE"/>
    <property type="match status" value="1"/>
</dbReference>
<dbReference type="SUPFAM" id="SSF53623">
    <property type="entry name" value="MurD-like peptide ligases, catalytic domain"/>
    <property type="match status" value="1"/>
</dbReference>
<dbReference type="SUPFAM" id="SSF51984">
    <property type="entry name" value="MurCD N-terminal domain"/>
    <property type="match status" value="1"/>
</dbReference>
<dbReference type="EMBL" id="JAATJH010000001">
    <property type="protein sequence ID" value="NJC25281.1"/>
    <property type="molecule type" value="Genomic_DNA"/>
</dbReference>
<evidence type="ECO:0000256" key="5">
    <source>
        <dbReference type="ARBA" id="ARBA00022598"/>
    </source>
</evidence>
<dbReference type="InterPro" id="IPR036615">
    <property type="entry name" value="Mur_ligase_C_dom_sf"/>
</dbReference>
<sequence length="463" mass="50489">MMDLKDIEEVYFIGIGGIGMSSIARYFTTIGVKVSGYDKTPSALTATLEEEGISIHFGEAAMDKIPPASPGLLIVFTPAVPSDFAERIHVDNGDYVVLKRAQVLGIISRATNCVAIAGTHGKTTTTTMTAHLMTVAGLEPKAFLGGISRNFNSNYVHGTSDWVVVEADEYDRSFLQLDPTIAVILSADPDHLDIYGDHATMLEEGFRAFAKRIIPGGQLLVRHEIAHLFSDLGDVLLSSFGIGAGDFCAQNIHVRDGCFYFDLHEPDGHMVIDLRTELPGRHNVENAVAACAVTRLSGGSEADIRRGLATFKGISRRFEKVFDDGKLVIIDDYAHHPTELNAAINAARELYPGKVIRGVFQPHLFSRTQDFAGGFAEALDQLDQAILIPIYPAREKPLPGVTSQLVFNKMKADKKRLFSNGQMLEWAKKLNEGVLLLLGAGDIDALIGEIAKYHKNYPPHGSQ</sequence>
<dbReference type="InterPro" id="IPR050061">
    <property type="entry name" value="MurCDEF_pg_biosynth"/>
</dbReference>
<comment type="similarity">
    <text evidence="14">Belongs to the MurCDEF family.</text>
</comment>
<evidence type="ECO:0000256" key="3">
    <source>
        <dbReference type="ARBA" id="ARBA00012211"/>
    </source>
</evidence>
<keyword evidence="9 14" id="KW-0133">Cell shape</keyword>
<feature type="domain" description="Mur ligase central" evidence="17">
    <location>
        <begin position="116"/>
        <end position="293"/>
    </location>
</feature>
<evidence type="ECO:0000256" key="2">
    <source>
        <dbReference type="ARBA" id="ARBA00004752"/>
    </source>
</evidence>
<dbReference type="PANTHER" id="PTHR43445">
    <property type="entry name" value="UDP-N-ACETYLMURAMATE--L-ALANINE LIGASE-RELATED"/>
    <property type="match status" value="1"/>
</dbReference>
<dbReference type="InterPro" id="IPR004101">
    <property type="entry name" value="Mur_ligase_C"/>
</dbReference>
<dbReference type="SUPFAM" id="SSF53244">
    <property type="entry name" value="MurD-like peptide ligases, peptide-binding domain"/>
    <property type="match status" value="1"/>
</dbReference>
<evidence type="ECO:0000256" key="13">
    <source>
        <dbReference type="ARBA" id="ARBA00047833"/>
    </source>
</evidence>
<evidence type="ECO:0000259" key="17">
    <source>
        <dbReference type="Pfam" id="PF08245"/>
    </source>
</evidence>
<dbReference type="Pfam" id="PF02875">
    <property type="entry name" value="Mur_ligase_C"/>
    <property type="match status" value="1"/>
</dbReference>
<dbReference type="RefSeq" id="WP_245184386.1">
    <property type="nucleotide sequence ID" value="NZ_JAATJH010000001.1"/>
</dbReference>
<comment type="catalytic activity">
    <reaction evidence="13 14">
        <text>UDP-N-acetyl-alpha-D-muramate + L-alanine + ATP = UDP-N-acetyl-alpha-D-muramoyl-L-alanine + ADP + phosphate + H(+)</text>
        <dbReference type="Rhea" id="RHEA:23372"/>
        <dbReference type="ChEBI" id="CHEBI:15378"/>
        <dbReference type="ChEBI" id="CHEBI:30616"/>
        <dbReference type="ChEBI" id="CHEBI:43474"/>
        <dbReference type="ChEBI" id="CHEBI:57972"/>
        <dbReference type="ChEBI" id="CHEBI:70757"/>
        <dbReference type="ChEBI" id="CHEBI:83898"/>
        <dbReference type="ChEBI" id="CHEBI:456216"/>
        <dbReference type="EC" id="6.3.2.8"/>
    </reaction>
</comment>
<dbReference type="Gene3D" id="3.90.190.20">
    <property type="entry name" value="Mur ligase, C-terminal domain"/>
    <property type="match status" value="1"/>
</dbReference>
<keyword evidence="8 14" id="KW-0067">ATP-binding</keyword>
<dbReference type="NCBIfam" id="TIGR01082">
    <property type="entry name" value="murC"/>
    <property type="match status" value="1"/>
</dbReference>
<evidence type="ECO:0000256" key="11">
    <source>
        <dbReference type="ARBA" id="ARBA00023306"/>
    </source>
</evidence>
<dbReference type="InterPro" id="IPR013221">
    <property type="entry name" value="Mur_ligase_cen"/>
</dbReference>
<evidence type="ECO:0000256" key="8">
    <source>
        <dbReference type="ARBA" id="ARBA00022840"/>
    </source>
</evidence>
<dbReference type="InterPro" id="IPR036565">
    <property type="entry name" value="Mur-like_cat_sf"/>
</dbReference>
<dbReference type="InterPro" id="IPR000713">
    <property type="entry name" value="Mur_ligase_N"/>
</dbReference>
<dbReference type="Pfam" id="PF01225">
    <property type="entry name" value="Mur_ligase"/>
    <property type="match status" value="1"/>
</dbReference>
<dbReference type="HAMAP" id="MF_00046">
    <property type="entry name" value="MurC"/>
    <property type="match status" value="1"/>
</dbReference>
<keyword evidence="7 14" id="KW-0547">Nucleotide-binding</keyword>
<dbReference type="GO" id="GO:0008763">
    <property type="term" value="F:UDP-N-acetylmuramate-L-alanine ligase activity"/>
    <property type="evidence" value="ECO:0007669"/>
    <property type="project" value="UniProtKB-EC"/>
</dbReference>
<evidence type="ECO:0000256" key="1">
    <source>
        <dbReference type="ARBA" id="ARBA00004496"/>
    </source>
</evidence>
<keyword evidence="5 14" id="KW-0436">Ligase</keyword>
<keyword evidence="6 14" id="KW-0132">Cell division</keyword>
<feature type="binding site" evidence="14">
    <location>
        <begin position="118"/>
        <end position="124"/>
    </location>
    <ligand>
        <name>ATP</name>
        <dbReference type="ChEBI" id="CHEBI:30616"/>
    </ligand>
</feature>
<keyword evidence="10 14" id="KW-0573">Peptidoglycan synthesis</keyword>
<comment type="subcellular location">
    <subcellularLocation>
        <location evidence="1 14">Cytoplasm</location>
    </subcellularLocation>
</comment>
<keyword evidence="19" id="KW-1185">Reference proteome</keyword>
<evidence type="ECO:0000259" key="16">
    <source>
        <dbReference type="Pfam" id="PF02875"/>
    </source>
</evidence>
<evidence type="ECO:0000256" key="4">
    <source>
        <dbReference type="ARBA" id="ARBA00022490"/>
    </source>
</evidence>
<evidence type="ECO:0000256" key="7">
    <source>
        <dbReference type="ARBA" id="ARBA00022741"/>
    </source>
</evidence>
<comment type="pathway">
    <text evidence="2 14">Cell wall biogenesis; peptidoglycan biosynthesis.</text>
</comment>
<comment type="caution">
    <text evidence="18">The sequence shown here is derived from an EMBL/GenBank/DDBJ whole genome shotgun (WGS) entry which is preliminary data.</text>
</comment>
<dbReference type="InterPro" id="IPR005758">
    <property type="entry name" value="UDP-N-AcMur_Ala_ligase_MurC"/>
</dbReference>
<evidence type="ECO:0000313" key="18">
    <source>
        <dbReference type="EMBL" id="NJC25281.1"/>
    </source>
</evidence>
<dbReference type="EC" id="6.3.2.8" evidence="3 14"/>
<evidence type="ECO:0000256" key="6">
    <source>
        <dbReference type="ARBA" id="ARBA00022618"/>
    </source>
</evidence>
<evidence type="ECO:0000313" key="19">
    <source>
        <dbReference type="Proteomes" id="UP000770785"/>
    </source>
</evidence>
<organism evidence="18 19">
    <name type="scientific">Neolewinella antarctica</name>
    <dbReference type="NCBI Taxonomy" id="442734"/>
    <lineage>
        <taxon>Bacteria</taxon>
        <taxon>Pseudomonadati</taxon>
        <taxon>Bacteroidota</taxon>
        <taxon>Saprospiria</taxon>
        <taxon>Saprospirales</taxon>
        <taxon>Lewinellaceae</taxon>
        <taxon>Neolewinella</taxon>
    </lineage>
</organism>
<dbReference type="Gene3D" id="3.40.1190.10">
    <property type="entry name" value="Mur-like, catalytic domain"/>
    <property type="match status" value="1"/>
</dbReference>
<feature type="domain" description="Mur ligase N-terminal catalytic" evidence="15">
    <location>
        <begin position="9"/>
        <end position="110"/>
    </location>
</feature>
<reference evidence="18 19" key="1">
    <citation type="submission" date="2020-03" db="EMBL/GenBank/DDBJ databases">
        <title>Genomic Encyclopedia of Type Strains, Phase IV (KMG-IV): sequencing the most valuable type-strain genomes for metagenomic binning, comparative biology and taxonomic classification.</title>
        <authorList>
            <person name="Goeker M."/>
        </authorList>
    </citation>
    <scope>NUCLEOTIDE SEQUENCE [LARGE SCALE GENOMIC DNA]</scope>
    <source>
        <strain evidence="18 19">DSM 105096</strain>
    </source>
</reference>
<evidence type="ECO:0000259" key="15">
    <source>
        <dbReference type="Pfam" id="PF01225"/>
    </source>
</evidence>
<evidence type="ECO:0000256" key="10">
    <source>
        <dbReference type="ARBA" id="ARBA00022984"/>
    </source>
</evidence>
<evidence type="ECO:0000256" key="9">
    <source>
        <dbReference type="ARBA" id="ARBA00022960"/>
    </source>
</evidence>
<keyword evidence="12 14" id="KW-0961">Cell wall biogenesis/degradation</keyword>
<keyword evidence="11 14" id="KW-0131">Cell cycle</keyword>
<feature type="domain" description="Mur ligase C-terminal" evidence="16">
    <location>
        <begin position="316"/>
        <end position="419"/>
    </location>
</feature>
<dbReference type="Pfam" id="PF08245">
    <property type="entry name" value="Mur_ligase_M"/>
    <property type="match status" value="1"/>
</dbReference>
<keyword evidence="4 14" id="KW-0963">Cytoplasm</keyword>
<comment type="function">
    <text evidence="14">Cell wall formation.</text>
</comment>
<name>A0ABX0X8G9_9BACT</name>
<proteinExistence type="inferred from homology"/>
<dbReference type="Gene3D" id="3.40.50.720">
    <property type="entry name" value="NAD(P)-binding Rossmann-like Domain"/>
    <property type="match status" value="1"/>
</dbReference>